<dbReference type="Gene3D" id="3.40.720.10">
    <property type="entry name" value="Alkaline Phosphatase, subunit A"/>
    <property type="match status" value="1"/>
</dbReference>
<reference evidence="6 7" key="1">
    <citation type="submission" date="2020-08" db="EMBL/GenBank/DDBJ databases">
        <title>Genomic Encyclopedia of Type Strains, Phase III (KMG-III): the genomes of soil and plant-associated and newly described type strains.</title>
        <authorList>
            <person name="Whitman W."/>
        </authorList>
    </citation>
    <scope>NUCLEOTIDE SEQUENCE [LARGE SCALE GENOMIC DNA]</scope>
    <source>
        <strain evidence="6 7">CECT 3302</strain>
    </source>
</reference>
<dbReference type="RefSeq" id="WP_229788967.1">
    <property type="nucleotide sequence ID" value="NZ_BMQT01000014.1"/>
</dbReference>
<dbReference type="InterPro" id="IPR024607">
    <property type="entry name" value="Sulfatase_CS"/>
</dbReference>
<dbReference type="GO" id="GO:0004065">
    <property type="term" value="F:arylsulfatase activity"/>
    <property type="evidence" value="ECO:0007669"/>
    <property type="project" value="UniProtKB-EC"/>
</dbReference>
<dbReference type="EC" id="3.1.6.1" evidence="6"/>
<comment type="similarity">
    <text evidence="1">Belongs to the sulfatase family.</text>
</comment>
<dbReference type="CDD" id="cd16025">
    <property type="entry name" value="PAS_like"/>
    <property type="match status" value="1"/>
</dbReference>
<dbReference type="EMBL" id="JACHXG010000015">
    <property type="protein sequence ID" value="MBB3092025.1"/>
    <property type="molecule type" value="Genomic_DNA"/>
</dbReference>
<dbReference type="Gene3D" id="3.30.1120.10">
    <property type="match status" value="1"/>
</dbReference>
<feature type="domain" description="Sulfatase N-terminal" evidence="5">
    <location>
        <begin position="34"/>
        <end position="456"/>
    </location>
</feature>
<dbReference type="PROSITE" id="PS00523">
    <property type="entry name" value="SULFATASE_1"/>
    <property type="match status" value="1"/>
</dbReference>
<protein>
    <submittedName>
        <fullName evidence="6">Arylsulfatase</fullName>
        <ecNumber evidence="6">3.1.6.1</ecNumber>
    </submittedName>
</protein>
<evidence type="ECO:0000256" key="3">
    <source>
        <dbReference type="ARBA" id="ARBA00022801"/>
    </source>
</evidence>
<evidence type="ECO:0000313" key="7">
    <source>
        <dbReference type="Proteomes" id="UP000577707"/>
    </source>
</evidence>
<dbReference type="Proteomes" id="UP000577707">
    <property type="component" value="Unassembled WGS sequence"/>
</dbReference>
<sequence length="774" mass="86611">MADKEFNGVINLDVRDSVPDWTPYRLPKAKDGAPNVLVVLYDDTGMACWSPYGGRVNMPTAQRLADNGLTYTQWHTTALCSPTRSCMLTGRDHTTNRIASIMETTNGFPGNAGRIPDECATVGHILQDNGYSTFWLGKDHDVPEEDISEGGSRSRWPLSMGFDRFYGFLGGETNNWYPDLCEDNHFIEQPYTPEEGYHLSKDLADQAIKMLRNQQASNPSKPWYMWFCPGANHAPHHSPKEYADKYKGMFDDGYDAYRQWVLDRMIERGVMPEGTELTPFNPILEEQQNPIDYVKPWDECSDDEKRLFSRMAEVFAGFSEYTDAQVGRVIDYLEETGQLENTIVFYCADNGASGEGTASGSVNENKYFNNYPDDLAENLTMLEKLGSPETYNHYPTGWAAAFSTPFQMFKRYAQYAGGTCDPMIISWPKGIKAKGELRHQYHHVTDIVPTILELAGLEMPEVYRGAEQVPLPGVSMAYSFDEADAPTRKKRQYYTIGGTRGIWQDGWKAAATHAPLNNKGHFDQDEWELYHVDVDRSESKNLASEYPEKVQELVAAWFEEAEDKNGLPLDDRTVMEMLTVERPQAEPPRNRYVYYPDTGAVPEGVAVNVRGRSYKIIADVDLSEGAQGVIFAHGSRFGGHALFIKDGKLHYVYNFLGIQPEQTFVSDTLTPGPHTLGMEFIREGAGPHKESVGTTNLYVDDQIVATGEMRAQVGKFTLCGDGLCVGFDSADAVSRSYQAPFTFTGGKILGVAVDVSDESYLDLETEALAAMARD</sequence>
<dbReference type="PANTHER" id="PTHR42693">
    <property type="entry name" value="ARYLSULFATASE FAMILY MEMBER"/>
    <property type="match status" value="1"/>
</dbReference>
<gene>
    <name evidence="6" type="ORF">FHS12_005002</name>
</gene>
<dbReference type="InterPro" id="IPR017850">
    <property type="entry name" value="Alkaline_phosphatase_core_sf"/>
</dbReference>
<dbReference type="PANTHER" id="PTHR42693:SF43">
    <property type="entry name" value="BLL2667 PROTEIN"/>
    <property type="match status" value="1"/>
</dbReference>
<dbReference type="InterPro" id="IPR050738">
    <property type="entry name" value="Sulfatase"/>
</dbReference>
<accession>A0A7W5A9L7</accession>
<comment type="caution">
    <text evidence="6">The sequence shown here is derived from an EMBL/GenBank/DDBJ whole genome shotgun (WGS) entry which is preliminary data.</text>
</comment>
<dbReference type="SUPFAM" id="SSF53649">
    <property type="entry name" value="Alkaline phosphatase-like"/>
    <property type="match status" value="1"/>
</dbReference>
<dbReference type="InterPro" id="IPR000917">
    <property type="entry name" value="Sulfatase_N"/>
</dbReference>
<organism evidence="6 7">
    <name type="scientific">Nocardioides albus</name>
    <dbReference type="NCBI Taxonomy" id="1841"/>
    <lineage>
        <taxon>Bacteria</taxon>
        <taxon>Bacillati</taxon>
        <taxon>Actinomycetota</taxon>
        <taxon>Actinomycetes</taxon>
        <taxon>Propionibacteriales</taxon>
        <taxon>Nocardioidaceae</taxon>
        <taxon>Nocardioides</taxon>
    </lineage>
</organism>
<evidence type="ECO:0000259" key="5">
    <source>
        <dbReference type="Pfam" id="PF00884"/>
    </source>
</evidence>
<evidence type="ECO:0000256" key="1">
    <source>
        <dbReference type="ARBA" id="ARBA00008779"/>
    </source>
</evidence>
<name>A0A7W5A9L7_9ACTN</name>
<dbReference type="Pfam" id="PF00884">
    <property type="entry name" value="Sulfatase"/>
    <property type="match status" value="1"/>
</dbReference>
<keyword evidence="3 6" id="KW-0378">Hydrolase</keyword>
<proteinExistence type="inferred from homology"/>
<evidence type="ECO:0000256" key="4">
    <source>
        <dbReference type="ARBA" id="ARBA00022837"/>
    </source>
</evidence>
<dbReference type="GO" id="GO:0046872">
    <property type="term" value="F:metal ion binding"/>
    <property type="evidence" value="ECO:0007669"/>
    <property type="project" value="UniProtKB-KW"/>
</dbReference>
<evidence type="ECO:0000313" key="6">
    <source>
        <dbReference type="EMBL" id="MBB3092025.1"/>
    </source>
</evidence>
<dbReference type="AlphaFoldDB" id="A0A7W5A9L7"/>
<evidence type="ECO:0000256" key="2">
    <source>
        <dbReference type="ARBA" id="ARBA00022723"/>
    </source>
</evidence>
<keyword evidence="2" id="KW-0479">Metal-binding</keyword>
<keyword evidence="4" id="KW-0106">Calcium</keyword>
<keyword evidence="7" id="KW-1185">Reference proteome</keyword>